<reference evidence="1 2" key="1">
    <citation type="submission" date="2010-02" db="EMBL/GenBank/DDBJ databases">
        <authorList>
            <person name="Weinstock G."/>
            <person name="Sodergren E."/>
            <person name="Clifton S."/>
            <person name="Fulton L."/>
            <person name="Fulton B."/>
            <person name="Courtney L."/>
            <person name="Fronick C."/>
            <person name="Harrison M."/>
            <person name="Strong C."/>
            <person name="Farmer C."/>
            <person name="Delahaunty K."/>
            <person name="Markovic C."/>
            <person name="Hall O."/>
            <person name="Minx P."/>
            <person name="Tomlinson C."/>
            <person name="Mitreva M."/>
            <person name="Nelson J."/>
            <person name="Hou S."/>
            <person name="Wollam A."/>
            <person name="Pepin K.H."/>
            <person name="Johnson M."/>
            <person name="Bhonagiri V."/>
            <person name="Zhang X."/>
            <person name="Suruliraj S."/>
            <person name="Warren W."/>
            <person name="Chinwalla A."/>
            <person name="Mardis E.R."/>
            <person name="Wilson R.K."/>
        </authorList>
    </citation>
    <scope>NUCLEOTIDE SEQUENCE [LARGE SCALE GENOMIC DNA]</scope>
    <source>
        <strain evidence="1 2">ATCC 29220</strain>
    </source>
</reference>
<dbReference type="HOGENOM" id="CLU_3023780_0_0_6"/>
<protein>
    <submittedName>
        <fullName evidence="1">Uncharacterized protein</fullName>
    </submittedName>
</protein>
<proteinExistence type="predicted"/>
<name>D4BDM6_9ENTR</name>
<evidence type="ECO:0000313" key="1">
    <source>
        <dbReference type="EMBL" id="EFE08075.1"/>
    </source>
</evidence>
<accession>D4BDM6</accession>
<sequence>MLNSFKVRGKGFNSHGSEVRFQYQVDAEHFLSATFIATSMAELAGLSDIRITYVS</sequence>
<gene>
    <name evidence="1" type="ORF">CIT292_08593</name>
</gene>
<dbReference type="EMBL" id="ABWL02000009">
    <property type="protein sequence ID" value="EFE08075.1"/>
    <property type="molecule type" value="Genomic_DNA"/>
</dbReference>
<dbReference type="RefSeq" id="WP_006685905.1">
    <property type="nucleotide sequence ID" value="NZ_GG730299.1"/>
</dbReference>
<comment type="caution">
    <text evidence="1">The sequence shown here is derived from an EMBL/GenBank/DDBJ whole genome shotgun (WGS) entry which is preliminary data.</text>
</comment>
<dbReference type="AlphaFoldDB" id="D4BDM6"/>
<dbReference type="Proteomes" id="UP000003880">
    <property type="component" value="Unassembled WGS sequence"/>
</dbReference>
<evidence type="ECO:0000313" key="2">
    <source>
        <dbReference type="Proteomes" id="UP000003880"/>
    </source>
</evidence>
<organism evidence="1 2">
    <name type="scientific">Citrobacter youngae ATCC 29220</name>
    <dbReference type="NCBI Taxonomy" id="500640"/>
    <lineage>
        <taxon>Bacteria</taxon>
        <taxon>Pseudomonadati</taxon>
        <taxon>Pseudomonadota</taxon>
        <taxon>Gammaproteobacteria</taxon>
        <taxon>Enterobacterales</taxon>
        <taxon>Enterobacteriaceae</taxon>
        <taxon>Citrobacter</taxon>
        <taxon>Citrobacter freundii complex</taxon>
    </lineage>
</organism>